<sequence>MTASPRCALATCARLPEGSDDARMLAAVPGGHDLLYARVDLIPGPDGEPLLIELELTEPALYLEHAPRQRRPLRQGRRRPALKP</sequence>
<accession>A0ABP5M425</accession>
<proteinExistence type="predicted"/>
<evidence type="ECO:0000313" key="2">
    <source>
        <dbReference type="Proteomes" id="UP001501020"/>
    </source>
</evidence>
<dbReference type="EMBL" id="BAAAMR010000112">
    <property type="protein sequence ID" value="GAA2163538.1"/>
    <property type="molecule type" value="Genomic_DNA"/>
</dbReference>
<reference evidence="2" key="1">
    <citation type="journal article" date="2019" name="Int. J. Syst. Evol. Microbiol.">
        <title>The Global Catalogue of Microorganisms (GCM) 10K type strain sequencing project: providing services to taxonomists for standard genome sequencing and annotation.</title>
        <authorList>
            <consortium name="The Broad Institute Genomics Platform"/>
            <consortium name="The Broad Institute Genome Sequencing Center for Infectious Disease"/>
            <person name="Wu L."/>
            <person name="Ma J."/>
        </authorList>
    </citation>
    <scope>NUCLEOTIDE SEQUENCE [LARGE SCALE GENOMIC DNA]</scope>
    <source>
        <strain evidence="2">JCM 13850</strain>
    </source>
</reference>
<comment type="caution">
    <text evidence="1">The sequence shown here is derived from an EMBL/GenBank/DDBJ whole genome shotgun (WGS) entry which is preliminary data.</text>
</comment>
<protein>
    <submittedName>
        <fullName evidence="1">Uncharacterized protein</fullName>
    </submittedName>
</protein>
<organism evidence="1 2">
    <name type="scientific">Actinomadura napierensis</name>
    <dbReference type="NCBI Taxonomy" id="267854"/>
    <lineage>
        <taxon>Bacteria</taxon>
        <taxon>Bacillati</taxon>
        <taxon>Actinomycetota</taxon>
        <taxon>Actinomycetes</taxon>
        <taxon>Streptosporangiales</taxon>
        <taxon>Thermomonosporaceae</taxon>
        <taxon>Actinomadura</taxon>
    </lineage>
</organism>
<dbReference type="RefSeq" id="WP_344280342.1">
    <property type="nucleotide sequence ID" value="NZ_BAAAMR010000112.1"/>
</dbReference>
<gene>
    <name evidence="1" type="ORF">GCM10009727_80030</name>
</gene>
<dbReference type="Proteomes" id="UP001501020">
    <property type="component" value="Unassembled WGS sequence"/>
</dbReference>
<evidence type="ECO:0000313" key="1">
    <source>
        <dbReference type="EMBL" id="GAA2163538.1"/>
    </source>
</evidence>
<keyword evidence="2" id="KW-1185">Reference proteome</keyword>
<name>A0ABP5M425_9ACTN</name>